<name>A0A9X1HVB5_9BACT</name>
<dbReference type="EMBL" id="JAIXNE010000004">
    <property type="protein sequence ID" value="MCA6076867.1"/>
    <property type="molecule type" value="Genomic_DNA"/>
</dbReference>
<dbReference type="RefSeq" id="WP_225697676.1">
    <property type="nucleotide sequence ID" value="NZ_JAIXNE010000002.1"/>
</dbReference>
<keyword evidence="4" id="KW-1185">Reference proteome</keyword>
<evidence type="ECO:0000313" key="4">
    <source>
        <dbReference type="Proteomes" id="UP001139409"/>
    </source>
</evidence>
<accession>A0A9X1HVB5</accession>
<organism evidence="3 4">
    <name type="scientific">Fulvivirga sedimenti</name>
    <dbReference type="NCBI Taxonomy" id="2879465"/>
    <lineage>
        <taxon>Bacteria</taxon>
        <taxon>Pseudomonadati</taxon>
        <taxon>Bacteroidota</taxon>
        <taxon>Cytophagia</taxon>
        <taxon>Cytophagales</taxon>
        <taxon>Fulvivirgaceae</taxon>
        <taxon>Fulvivirga</taxon>
    </lineage>
</organism>
<dbReference type="AlphaFoldDB" id="A0A9X1HVB5"/>
<dbReference type="EMBL" id="JAIXNE010000002">
    <property type="protein sequence ID" value="MCA6074562.1"/>
    <property type="molecule type" value="Genomic_DNA"/>
</dbReference>
<evidence type="ECO:0000313" key="3">
    <source>
        <dbReference type="EMBL" id="MCA6076867.1"/>
    </source>
</evidence>
<gene>
    <name evidence="1" type="ORF">LDX50_06760</name>
    <name evidence="2" type="ORF">LDX50_12730</name>
    <name evidence="3" type="ORF">LDX50_18450</name>
</gene>
<protein>
    <recommendedName>
        <fullName evidence="5">SRPBCC family protein</fullName>
    </recommendedName>
</protein>
<comment type="caution">
    <text evidence="3">The sequence shown here is derived from an EMBL/GenBank/DDBJ whole genome shotgun (WGS) entry which is preliminary data.</text>
</comment>
<evidence type="ECO:0000313" key="1">
    <source>
        <dbReference type="EMBL" id="MCA6074562.1"/>
    </source>
</evidence>
<evidence type="ECO:0008006" key="5">
    <source>
        <dbReference type="Google" id="ProtNLM"/>
    </source>
</evidence>
<dbReference type="Proteomes" id="UP001139409">
    <property type="component" value="Unassembled WGS sequence"/>
</dbReference>
<sequence>MKYKQTRPASFDEHVYSKKYIINSPVSEVWNVLMRESTFRDTQLWPFRVEFDSDGAEDRMTVGMDNVHHGPLMLFTGVLTEIREREYRDLHYYLGSYFLSVRWIRPARLEFFVVDQGDNTGLELRLTTYVRPWIKGIWNSMLSVFWLNFGSWFNRYVKKQIRRA</sequence>
<dbReference type="EMBL" id="JAIXNE010000003">
    <property type="protein sequence ID" value="MCA6075739.1"/>
    <property type="molecule type" value="Genomic_DNA"/>
</dbReference>
<proteinExistence type="predicted"/>
<reference evidence="3" key="1">
    <citation type="submission" date="2021-09" db="EMBL/GenBank/DDBJ databases">
        <title>Fulvivirga sp. isolated from coastal sediment.</title>
        <authorList>
            <person name="Yu H."/>
        </authorList>
    </citation>
    <scope>NUCLEOTIDE SEQUENCE</scope>
    <source>
        <strain evidence="3">1062</strain>
    </source>
</reference>
<dbReference type="SUPFAM" id="SSF55961">
    <property type="entry name" value="Bet v1-like"/>
    <property type="match status" value="1"/>
</dbReference>
<evidence type="ECO:0000313" key="2">
    <source>
        <dbReference type="EMBL" id="MCA6075739.1"/>
    </source>
</evidence>